<dbReference type="Gene3D" id="1.20.1280.50">
    <property type="match status" value="1"/>
</dbReference>
<dbReference type="Proteomes" id="UP000815677">
    <property type="component" value="Unassembled WGS sequence"/>
</dbReference>
<sequence>MTSGLQEFLGSWLQRTSFSAQSRDALALATVPEGRALLRNRIAILDVEIPVLEDALKALLEERKWAQERLDAYAYPVLTLPNEVVSDIFLQYIPPYPERPTLLGDASPTNLLQICRRWREIALSTPALWRAFQPGLGFWRQGGHALAAELEAAQIWLSRSCSLPLSIRTRHGDGTFLGIDQGVRIGEFLSAVVPHRSRWEHASLDLACGPSLGSDTHMIDGDMLNLRQLHVVLHPEKTWCPVMCSVAPKLRTVFLETRADIGSYDRLVQLLSVPWGQLTRLFLNSVRPSLAVDILTRTPGLVECQINIEECDDDGEAQTAVLASKSLRALRLARLETLILGFRTAAMGYPPQDTFLNILRLPFLRKLLMDEDFLAAGPDGVSRTEAVKALVKILDCPLESLRLCVVHSTTTLEVYRAAFPDSEIPHLEVHGWDAPWDSSIWGEWKV</sequence>
<protein>
    <recommendedName>
        <fullName evidence="1">F-box domain-containing protein</fullName>
    </recommendedName>
</protein>
<keyword evidence="3" id="KW-1185">Reference proteome</keyword>
<feature type="domain" description="F-box" evidence="1">
    <location>
        <begin position="78"/>
        <end position="130"/>
    </location>
</feature>
<organism evidence="2 3">
    <name type="scientific">Mycena chlorophos</name>
    <name type="common">Agaric fungus</name>
    <name type="synonym">Agaricus chlorophos</name>
    <dbReference type="NCBI Taxonomy" id="658473"/>
    <lineage>
        <taxon>Eukaryota</taxon>
        <taxon>Fungi</taxon>
        <taxon>Dikarya</taxon>
        <taxon>Basidiomycota</taxon>
        <taxon>Agaricomycotina</taxon>
        <taxon>Agaricomycetes</taxon>
        <taxon>Agaricomycetidae</taxon>
        <taxon>Agaricales</taxon>
        <taxon>Marasmiineae</taxon>
        <taxon>Mycenaceae</taxon>
        <taxon>Mycena</taxon>
    </lineage>
</organism>
<proteinExistence type="predicted"/>
<gene>
    <name evidence="2" type="ORF">MCHLO_14599</name>
</gene>
<evidence type="ECO:0000259" key="1">
    <source>
        <dbReference type="Pfam" id="PF12937"/>
    </source>
</evidence>
<reference evidence="2" key="1">
    <citation type="submission" date="2014-09" db="EMBL/GenBank/DDBJ databases">
        <title>Genome sequence of the luminous mushroom Mycena chlorophos for searching fungal bioluminescence genes.</title>
        <authorList>
            <person name="Tanaka Y."/>
            <person name="Kasuga D."/>
            <person name="Oba Y."/>
            <person name="Hase S."/>
            <person name="Sato K."/>
            <person name="Oba Y."/>
            <person name="Sakakibara Y."/>
        </authorList>
    </citation>
    <scope>NUCLEOTIDE SEQUENCE</scope>
</reference>
<dbReference type="InterPro" id="IPR001810">
    <property type="entry name" value="F-box_dom"/>
</dbReference>
<name>A0ABQ0M7L0_MYCCL</name>
<accession>A0ABQ0M7L0</accession>
<dbReference type="Pfam" id="PF12937">
    <property type="entry name" value="F-box-like"/>
    <property type="match status" value="1"/>
</dbReference>
<evidence type="ECO:0000313" key="2">
    <source>
        <dbReference type="EMBL" id="GAT58136.1"/>
    </source>
</evidence>
<evidence type="ECO:0000313" key="3">
    <source>
        <dbReference type="Proteomes" id="UP000815677"/>
    </source>
</evidence>
<dbReference type="EMBL" id="DF849577">
    <property type="protein sequence ID" value="GAT58136.1"/>
    <property type="molecule type" value="Genomic_DNA"/>
</dbReference>